<dbReference type="Proteomes" id="UP000006728">
    <property type="component" value="Chromosome"/>
</dbReference>
<gene>
    <name evidence="3" type="ordered locus">SACE_0358</name>
</gene>
<evidence type="ECO:0000313" key="3">
    <source>
        <dbReference type="EMBL" id="CAL99707.1"/>
    </source>
</evidence>
<name>A4F6N3_SACEN</name>
<protein>
    <recommendedName>
        <fullName evidence="2">Pyridoxamine 5'-phosphate oxidase N-terminal domain-containing protein</fullName>
    </recommendedName>
</protein>
<dbReference type="InterPro" id="IPR011576">
    <property type="entry name" value="Pyridox_Oxase_N"/>
</dbReference>
<evidence type="ECO:0000259" key="2">
    <source>
        <dbReference type="Pfam" id="PF01243"/>
    </source>
</evidence>
<dbReference type="Pfam" id="PF01243">
    <property type="entry name" value="PNPOx_N"/>
    <property type="match status" value="1"/>
</dbReference>
<dbReference type="GO" id="GO:0016627">
    <property type="term" value="F:oxidoreductase activity, acting on the CH-CH group of donors"/>
    <property type="evidence" value="ECO:0007669"/>
    <property type="project" value="TreeGrafter"/>
</dbReference>
<dbReference type="SUPFAM" id="SSF50475">
    <property type="entry name" value="FMN-binding split barrel"/>
    <property type="match status" value="1"/>
</dbReference>
<dbReference type="HOGENOM" id="CLU_115408_0_0_11"/>
<dbReference type="GO" id="GO:0005829">
    <property type="term" value="C:cytosol"/>
    <property type="evidence" value="ECO:0007669"/>
    <property type="project" value="TreeGrafter"/>
</dbReference>
<dbReference type="AlphaFoldDB" id="A4F6N3"/>
<evidence type="ECO:0000256" key="1">
    <source>
        <dbReference type="ARBA" id="ARBA00023002"/>
    </source>
</evidence>
<dbReference type="InterPro" id="IPR012349">
    <property type="entry name" value="Split_barrel_FMN-bd"/>
</dbReference>
<dbReference type="InterPro" id="IPR052019">
    <property type="entry name" value="F420H2_bilvrd_red/Heme_oxyg"/>
</dbReference>
<dbReference type="STRING" id="405948.SACE_0358"/>
<reference evidence="3 4" key="1">
    <citation type="journal article" date="2007" name="Nat. Biotechnol.">
        <title>Complete genome sequence of the erythromycin-producing bacterium Saccharopolyspora erythraea NRRL23338.</title>
        <authorList>
            <person name="Oliynyk M."/>
            <person name="Samborskyy M."/>
            <person name="Lester J.B."/>
            <person name="Mironenko T."/>
            <person name="Scott N."/>
            <person name="Dickens S."/>
            <person name="Haydock S.F."/>
            <person name="Leadlay P.F."/>
        </authorList>
    </citation>
    <scope>NUCLEOTIDE SEQUENCE [LARGE SCALE GENOMIC DNA]</scope>
    <source>
        <strain evidence="4">ATCC 11635 / DSM 40517 / JCM 4748 / NBRC 13426 / NCIMB 8594 / NRRL 2338</strain>
    </source>
</reference>
<sequence length="180" mass="20223">MLLTSMPEETAMAVEEPAARLDTRYSVEGAAPTSWARARQVLEDAEVYWLSTVRPDGRPHVTPLLAVWLDAALHFCTGPEERKARNLERNAHCVLTTGRNSLWEGLDVVVEGDAVRVVDDARLRRLADAYESKYGAEWHFDGRDGAFRHPTGGEVLVFEVAPTTAFGFRKGEYSQTRWTF</sequence>
<organism evidence="3 4">
    <name type="scientific">Saccharopolyspora erythraea (strain ATCC 11635 / DSM 40517 / JCM 4748 / NBRC 13426 / NCIMB 8594 / NRRL 2338)</name>
    <dbReference type="NCBI Taxonomy" id="405948"/>
    <lineage>
        <taxon>Bacteria</taxon>
        <taxon>Bacillati</taxon>
        <taxon>Actinomycetota</taxon>
        <taxon>Actinomycetes</taxon>
        <taxon>Pseudonocardiales</taxon>
        <taxon>Pseudonocardiaceae</taxon>
        <taxon>Saccharopolyspora</taxon>
    </lineage>
</organism>
<evidence type="ECO:0000313" key="4">
    <source>
        <dbReference type="Proteomes" id="UP000006728"/>
    </source>
</evidence>
<dbReference type="eggNOG" id="COG3467">
    <property type="taxonomic scope" value="Bacteria"/>
</dbReference>
<dbReference type="Gene3D" id="2.30.110.10">
    <property type="entry name" value="Electron Transport, Fmn-binding Protein, Chain A"/>
    <property type="match status" value="1"/>
</dbReference>
<accession>A4F6N3</accession>
<feature type="domain" description="Pyridoxamine 5'-phosphate oxidase N-terminal" evidence="2">
    <location>
        <begin position="37"/>
        <end position="164"/>
    </location>
</feature>
<dbReference type="KEGG" id="sen:SACE_0358"/>
<dbReference type="PANTHER" id="PTHR35176">
    <property type="entry name" value="HEME OXYGENASE HI_0854-RELATED"/>
    <property type="match status" value="1"/>
</dbReference>
<proteinExistence type="predicted"/>
<dbReference type="GO" id="GO:0070967">
    <property type="term" value="F:coenzyme F420 binding"/>
    <property type="evidence" value="ECO:0007669"/>
    <property type="project" value="TreeGrafter"/>
</dbReference>
<keyword evidence="4" id="KW-1185">Reference proteome</keyword>
<keyword evidence="1" id="KW-0560">Oxidoreductase</keyword>
<dbReference type="EMBL" id="AM420293">
    <property type="protein sequence ID" value="CAL99707.1"/>
    <property type="molecule type" value="Genomic_DNA"/>
</dbReference>
<dbReference type="PANTHER" id="PTHR35176:SF4">
    <property type="entry name" value="PYRIDOXAMINE 5'-PHOSPHATE OXIDASE-RELATED FMN-BINDING"/>
    <property type="match status" value="1"/>
</dbReference>